<reference evidence="1 2" key="1">
    <citation type="journal article" date="2011" name="Front. Microbiol.">
        <title>Genomic signatures of strain selection and enhancement in Bacillus atrophaeus var. globigii, a historical biowarfare simulant.</title>
        <authorList>
            <person name="Gibbons H.S."/>
            <person name="Broomall S.M."/>
            <person name="McNew L.A."/>
            <person name="Daligault H."/>
            <person name="Chapman C."/>
            <person name="Bruce D."/>
            <person name="Karavis M."/>
            <person name="Krepps M."/>
            <person name="McGregor P.A."/>
            <person name="Hong C."/>
            <person name="Park K.H."/>
            <person name="Akmal A."/>
            <person name="Feldman A."/>
            <person name="Lin J.S."/>
            <person name="Chang W.E."/>
            <person name="Higgs B.W."/>
            <person name="Demirev P."/>
            <person name="Lindquist J."/>
            <person name="Liem A."/>
            <person name="Fochler E."/>
            <person name="Read T.D."/>
            <person name="Tapia R."/>
            <person name="Johnson S."/>
            <person name="Bishop-Lilly K.A."/>
            <person name="Detter C."/>
            <person name="Han C."/>
            <person name="Sozhamannan S."/>
            <person name="Rosenzweig C.N."/>
            <person name="Skowronski E.W."/>
        </authorList>
    </citation>
    <scope>NUCLEOTIDE SEQUENCE [LARGE SCALE GENOMIC DNA]</scope>
    <source>
        <strain evidence="1 2">1942</strain>
    </source>
</reference>
<keyword evidence="2" id="KW-1185">Reference proteome</keyword>
<dbReference type="InterPro" id="IPR018691">
    <property type="entry name" value="DUF2188"/>
</dbReference>
<sequence>MGNQKINDNGGIIMKEYAVTPNVDVDGWFIKVENVAPTALYTSKDAAIEKASQMAKDNSPAKLVIYDQHKNVEEERSF</sequence>
<dbReference type="Proteomes" id="UP000006867">
    <property type="component" value="Chromosome"/>
</dbReference>
<evidence type="ECO:0000313" key="2">
    <source>
        <dbReference type="Proteomes" id="UP000006867"/>
    </source>
</evidence>
<organism evidence="1 2">
    <name type="scientific">Bacillus atrophaeus (strain 1942)</name>
    <dbReference type="NCBI Taxonomy" id="720555"/>
    <lineage>
        <taxon>Bacteria</taxon>
        <taxon>Bacillati</taxon>
        <taxon>Bacillota</taxon>
        <taxon>Bacilli</taxon>
        <taxon>Bacillales</taxon>
        <taxon>Bacillaceae</taxon>
        <taxon>Bacillus</taxon>
    </lineage>
</organism>
<name>A0ABM5M321_BACA1</name>
<proteinExistence type="predicted"/>
<accession>A0ABM5M321</accession>
<evidence type="ECO:0000313" key="1">
    <source>
        <dbReference type="EMBL" id="ADP34581.1"/>
    </source>
</evidence>
<gene>
    <name evidence="1" type="ordered locus">BATR1942_18320</name>
</gene>
<dbReference type="Pfam" id="PF09954">
    <property type="entry name" value="DUF2188"/>
    <property type="match status" value="1"/>
</dbReference>
<dbReference type="EMBL" id="CP002207">
    <property type="protein sequence ID" value="ADP34581.1"/>
    <property type="molecule type" value="Genomic_DNA"/>
</dbReference>
<protein>
    <submittedName>
        <fullName evidence="1">YycD</fullName>
    </submittedName>
</protein>